<evidence type="ECO:0000256" key="1">
    <source>
        <dbReference type="ARBA" id="ARBA00023157"/>
    </source>
</evidence>
<feature type="disulfide bond" evidence="3">
    <location>
        <begin position="190"/>
        <end position="254"/>
    </location>
</feature>
<dbReference type="SMART" id="SM00202">
    <property type="entry name" value="SR"/>
    <property type="match status" value="2"/>
</dbReference>
<dbReference type="KEGG" id="bfo:118430348"/>
<dbReference type="Proteomes" id="UP000001554">
    <property type="component" value="Chromosome 14"/>
</dbReference>
<dbReference type="FunFam" id="3.10.250.10:FF:000026">
    <property type="entry name" value="Tequila, isoform D"/>
    <property type="match status" value="1"/>
</dbReference>
<dbReference type="PRINTS" id="PR00258">
    <property type="entry name" value="SPERACTRCPTR"/>
</dbReference>
<feature type="domain" description="SRCR" evidence="6">
    <location>
        <begin position="1"/>
        <end position="37"/>
    </location>
</feature>
<dbReference type="InterPro" id="IPR036772">
    <property type="entry name" value="SRCR-like_dom_sf"/>
</dbReference>
<comment type="caution">
    <text evidence="3">Lacks conserved residue(s) required for the propagation of feature annotation.</text>
</comment>
<feature type="disulfide bond" evidence="3">
    <location>
        <begin position="203"/>
        <end position="264"/>
    </location>
</feature>
<keyword evidence="1 3" id="KW-1015">Disulfide bond</keyword>
<feature type="domain" description="SRCR" evidence="6">
    <location>
        <begin position="46"/>
        <end position="148"/>
    </location>
</feature>
<evidence type="ECO:0000256" key="3">
    <source>
        <dbReference type="PROSITE-ProRule" id="PRU00196"/>
    </source>
</evidence>
<dbReference type="AlphaFoldDB" id="A0A9J7MBN9"/>
<evidence type="ECO:0000259" key="6">
    <source>
        <dbReference type="PROSITE" id="PS50287"/>
    </source>
</evidence>
<proteinExistence type="predicted"/>
<dbReference type="PANTHER" id="PTHR48071">
    <property type="entry name" value="SRCR DOMAIN-CONTAINING PROTEIN"/>
    <property type="match status" value="1"/>
</dbReference>
<keyword evidence="7" id="KW-1185">Reference proteome</keyword>
<keyword evidence="2" id="KW-0325">Glycoprotein</keyword>
<dbReference type="InterPro" id="IPR001190">
    <property type="entry name" value="SRCR"/>
</dbReference>
<evidence type="ECO:0000313" key="7">
    <source>
        <dbReference type="Proteomes" id="UP000001554"/>
    </source>
</evidence>
<feature type="transmembrane region" description="Helical" evidence="5">
    <location>
        <begin position="275"/>
        <end position="298"/>
    </location>
</feature>
<reference evidence="8" key="2">
    <citation type="submission" date="2025-08" db="UniProtKB">
        <authorList>
            <consortium name="RefSeq"/>
        </authorList>
    </citation>
    <scope>IDENTIFICATION</scope>
    <source>
        <strain evidence="8">S238N-H82</strain>
        <tissue evidence="8">Testes</tissue>
    </source>
</reference>
<feature type="domain" description="SRCR" evidence="6">
    <location>
        <begin position="163"/>
        <end position="265"/>
    </location>
</feature>
<evidence type="ECO:0000256" key="2">
    <source>
        <dbReference type="ARBA" id="ARBA00023180"/>
    </source>
</evidence>
<feature type="disulfide bond" evidence="3">
    <location>
        <begin position="86"/>
        <end position="147"/>
    </location>
</feature>
<protein>
    <submittedName>
        <fullName evidence="8">Deleted in malignant brain tumors 1 protein-like</fullName>
    </submittedName>
</protein>
<feature type="disulfide bond" evidence="3">
    <location>
        <begin position="6"/>
        <end position="16"/>
    </location>
</feature>
<feature type="compositionally biased region" description="Pro residues" evidence="4">
    <location>
        <begin position="398"/>
        <end position="408"/>
    </location>
</feature>
<name>A0A9J7MBN9_BRAFL</name>
<accession>A0A9J7MBN9</accession>
<sequence>MDDLDCSGTESSLFDCSYRGWGVHDCSHSEDVGVVCATSADTSSRIRLVGGSTSYEGRVEVRPVDSYVWGTVCDDSFDMLDAAVVCRSLGYTGAQEYRGSASFGRGSGPIYMDDLACTGSEISLFSCSYRGWGVENCGHSEDVGVVCTSSGQGGTTNPDSDRVRLVGGSAASEGRLEVRPENSYEWGTVCDDDFGTADANVVCKMLGYYGAYRVRGSAYYGQGTGDIYMDDVECSGSEISLFHCSYPGWGVENCGHSEDVGIECNTSGTSLSGGAIAGIVIGVLVSICLLATLIACACKSSSTSSGSAANRVIPATHGHQNFSMTANTIVHQPTVVTQQAAYNPHYNPHQIPTVYQPYAQPPQYPPPPAYTDALTMPTQPPGGNGPQLQPLSAQLYPPSDPAYPPTYIPPQQSMLHTGVLPPVQQPGL</sequence>
<feature type="disulfide bond" evidence="3">
    <location>
        <begin position="117"/>
        <end position="127"/>
    </location>
</feature>
<feature type="disulfide bond" evidence="3">
    <location>
        <begin position="234"/>
        <end position="244"/>
    </location>
</feature>
<feature type="region of interest" description="Disordered" evidence="4">
    <location>
        <begin position="365"/>
        <end position="428"/>
    </location>
</feature>
<dbReference type="PROSITE" id="PS50287">
    <property type="entry name" value="SRCR_2"/>
    <property type="match status" value="3"/>
</dbReference>
<dbReference type="FunFam" id="3.10.250.10:FF:000011">
    <property type="entry name" value="Scavenger receptor class A member 5"/>
    <property type="match status" value="1"/>
</dbReference>
<dbReference type="RefSeq" id="XP_035697079.1">
    <property type="nucleotide sequence ID" value="XM_035841186.1"/>
</dbReference>
<dbReference type="Gene3D" id="3.10.250.10">
    <property type="entry name" value="SRCR-like domain"/>
    <property type="match status" value="3"/>
</dbReference>
<dbReference type="SUPFAM" id="SSF56487">
    <property type="entry name" value="SRCR-like"/>
    <property type="match status" value="3"/>
</dbReference>
<gene>
    <name evidence="8" type="primary">LOC118430348</name>
</gene>
<evidence type="ECO:0000313" key="8">
    <source>
        <dbReference type="RefSeq" id="XP_035697079.1"/>
    </source>
</evidence>
<dbReference type="OrthoDB" id="536948at2759"/>
<keyword evidence="5" id="KW-1133">Transmembrane helix</keyword>
<evidence type="ECO:0000256" key="5">
    <source>
        <dbReference type="SAM" id="Phobius"/>
    </source>
</evidence>
<dbReference type="Pfam" id="PF00530">
    <property type="entry name" value="SRCR"/>
    <property type="match status" value="3"/>
</dbReference>
<keyword evidence="5" id="KW-0472">Membrane</keyword>
<dbReference type="GO" id="GO:0016020">
    <property type="term" value="C:membrane"/>
    <property type="evidence" value="ECO:0007669"/>
    <property type="project" value="InterPro"/>
</dbReference>
<reference evidence="7" key="1">
    <citation type="journal article" date="2020" name="Nat. Ecol. Evol.">
        <title>Deeply conserved synteny resolves early events in vertebrate evolution.</title>
        <authorList>
            <person name="Simakov O."/>
            <person name="Marletaz F."/>
            <person name="Yue J.X."/>
            <person name="O'Connell B."/>
            <person name="Jenkins J."/>
            <person name="Brandt A."/>
            <person name="Calef R."/>
            <person name="Tung C.H."/>
            <person name="Huang T.K."/>
            <person name="Schmutz J."/>
            <person name="Satoh N."/>
            <person name="Yu J.K."/>
            <person name="Putnam N.H."/>
            <person name="Green R.E."/>
            <person name="Rokhsar D.S."/>
        </authorList>
    </citation>
    <scope>NUCLEOTIDE SEQUENCE [LARGE SCALE GENOMIC DNA]</scope>
    <source>
        <strain evidence="7">S238N-H82</strain>
    </source>
</reference>
<evidence type="ECO:0000256" key="4">
    <source>
        <dbReference type="SAM" id="MobiDB-lite"/>
    </source>
</evidence>
<keyword evidence="5" id="KW-0812">Transmembrane</keyword>
<feature type="disulfide bond" evidence="3">
    <location>
        <begin position="73"/>
        <end position="137"/>
    </location>
</feature>
<dbReference type="GeneID" id="118430348"/>
<dbReference type="PANTHER" id="PTHR48071:SF28">
    <property type="entry name" value="SRCR DOMAIN-CONTAINING PROTEIN"/>
    <property type="match status" value="1"/>
</dbReference>
<organism evidence="7 8">
    <name type="scientific">Branchiostoma floridae</name>
    <name type="common">Florida lancelet</name>
    <name type="synonym">Amphioxus</name>
    <dbReference type="NCBI Taxonomy" id="7739"/>
    <lineage>
        <taxon>Eukaryota</taxon>
        <taxon>Metazoa</taxon>
        <taxon>Chordata</taxon>
        <taxon>Cephalochordata</taxon>
        <taxon>Leptocardii</taxon>
        <taxon>Amphioxiformes</taxon>
        <taxon>Branchiostomatidae</taxon>
        <taxon>Branchiostoma</taxon>
    </lineage>
</organism>